<dbReference type="Proteomes" id="UP000308197">
    <property type="component" value="Unassembled WGS sequence"/>
</dbReference>
<organism evidence="2 3">
    <name type="scientific">Polyporus arcularius HHB13444</name>
    <dbReference type="NCBI Taxonomy" id="1314778"/>
    <lineage>
        <taxon>Eukaryota</taxon>
        <taxon>Fungi</taxon>
        <taxon>Dikarya</taxon>
        <taxon>Basidiomycota</taxon>
        <taxon>Agaricomycotina</taxon>
        <taxon>Agaricomycetes</taxon>
        <taxon>Polyporales</taxon>
        <taxon>Polyporaceae</taxon>
        <taxon>Polyporus</taxon>
    </lineage>
</organism>
<dbReference type="STRING" id="1314778.A0A5C3NYE0"/>
<feature type="compositionally biased region" description="Basic residues" evidence="1">
    <location>
        <begin position="40"/>
        <end position="49"/>
    </location>
</feature>
<dbReference type="EMBL" id="ML211614">
    <property type="protein sequence ID" value="TFK81368.1"/>
    <property type="molecule type" value="Genomic_DNA"/>
</dbReference>
<dbReference type="InParanoid" id="A0A5C3NYE0"/>
<sequence>MAAPAARDASAPPDDTLTANHPPRLIDSSGEEGSSATQKGTRKKKKTKAKNASTSPEDGSVEAKRRGPRFEWRNHKPAQAYMFTLLEEYAASKTEEEKNTKRELALAHLQKTWELGLTDGEMRTKVEVWFKNRMQEITQGTRKLGDHSARLKRAAMSNADDADDESDEDEDMAAVLHAVAKHIAPLLRKMKGRARAATVLWADDHPGVIEESREKDGIGDWRTTVHKLWEALPADEQEEYRRQAREAKAARERGDEWFENQPYFPRLAAALLSLFPGFERGKVGACIMYLMIATRDVHGEVHNHRYTIGVRKNAPLFNVFEGGPAPDERDRWSRYVVQQLEPNPISRDPRLVYSGGSAPKLPDFENSWTHDFIASILDAFFRAIWQLVCNDTTAELDWVAVASEPARFLPPAWLECGISDPTKIGLLKLALLYDKLLTAQNTADPFRFLPPSSASTPSNACLTVSIMLPEPKLTASRPSSPIRPSSPSTEPTVRSALPLPVPSPAVASDEPQPAGPSTAVDATATDDNSKQSAPQADEELAVPEEPSVEVPQSVEPAVAPMAPEPQQAVEQPMVVDAVDGPRRSTRTRVAPRAPDEDVVLGKRTRQPTANETEKAANKKPKPNAPGRAAKGQTAPKKKKGGRN</sequence>
<keyword evidence="3" id="KW-1185">Reference proteome</keyword>
<feature type="compositionally biased region" description="Basic and acidic residues" evidence="1">
    <location>
        <begin position="61"/>
        <end position="73"/>
    </location>
</feature>
<feature type="compositionally biased region" description="Low complexity" evidence="1">
    <location>
        <begin position="543"/>
        <end position="575"/>
    </location>
</feature>
<gene>
    <name evidence="2" type="ORF">K466DRAFT_604562</name>
</gene>
<accession>A0A5C3NYE0</accession>
<reference evidence="2 3" key="1">
    <citation type="journal article" date="2019" name="Nat. Ecol. Evol.">
        <title>Megaphylogeny resolves global patterns of mushroom evolution.</title>
        <authorList>
            <person name="Varga T."/>
            <person name="Krizsan K."/>
            <person name="Foldi C."/>
            <person name="Dima B."/>
            <person name="Sanchez-Garcia M."/>
            <person name="Sanchez-Ramirez S."/>
            <person name="Szollosi G.J."/>
            <person name="Szarkandi J.G."/>
            <person name="Papp V."/>
            <person name="Albert L."/>
            <person name="Andreopoulos W."/>
            <person name="Angelini C."/>
            <person name="Antonin V."/>
            <person name="Barry K.W."/>
            <person name="Bougher N.L."/>
            <person name="Buchanan P."/>
            <person name="Buyck B."/>
            <person name="Bense V."/>
            <person name="Catcheside P."/>
            <person name="Chovatia M."/>
            <person name="Cooper J."/>
            <person name="Damon W."/>
            <person name="Desjardin D."/>
            <person name="Finy P."/>
            <person name="Geml J."/>
            <person name="Haridas S."/>
            <person name="Hughes K."/>
            <person name="Justo A."/>
            <person name="Karasinski D."/>
            <person name="Kautmanova I."/>
            <person name="Kiss B."/>
            <person name="Kocsube S."/>
            <person name="Kotiranta H."/>
            <person name="LaButti K.M."/>
            <person name="Lechner B.E."/>
            <person name="Liimatainen K."/>
            <person name="Lipzen A."/>
            <person name="Lukacs Z."/>
            <person name="Mihaltcheva S."/>
            <person name="Morgado L.N."/>
            <person name="Niskanen T."/>
            <person name="Noordeloos M.E."/>
            <person name="Ohm R.A."/>
            <person name="Ortiz-Santana B."/>
            <person name="Ovrebo C."/>
            <person name="Racz N."/>
            <person name="Riley R."/>
            <person name="Savchenko A."/>
            <person name="Shiryaev A."/>
            <person name="Soop K."/>
            <person name="Spirin V."/>
            <person name="Szebenyi C."/>
            <person name="Tomsovsky M."/>
            <person name="Tulloss R.E."/>
            <person name="Uehling J."/>
            <person name="Grigoriev I.V."/>
            <person name="Vagvolgyi C."/>
            <person name="Papp T."/>
            <person name="Martin F.M."/>
            <person name="Miettinen O."/>
            <person name="Hibbett D.S."/>
            <person name="Nagy L.G."/>
        </authorList>
    </citation>
    <scope>NUCLEOTIDE SEQUENCE [LARGE SCALE GENOMIC DNA]</scope>
    <source>
        <strain evidence="2 3">HHB13444</strain>
    </source>
</reference>
<evidence type="ECO:0000313" key="3">
    <source>
        <dbReference type="Proteomes" id="UP000308197"/>
    </source>
</evidence>
<name>A0A5C3NYE0_9APHY</name>
<dbReference type="AlphaFoldDB" id="A0A5C3NYE0"/>
<feature type="region of interest" description="Disordered" evidence="1">
    <location>
        <begin position="472"/>
        <end position="643"/>
    </location>
</feature>
<feature type="compositionally biased region" description="Low complexity" evidence="1">
    <location>
        <begin position="476"/>
        <end position="488"/>
    </location>
</feature>
<evidence type="ECO:0000313" key="2">
    <source>
        <dbReference type="EMBL" id="TFK81368.1"/>
    </source>
</evidence>
<proteinExistence type="predicted"/>
<feature type="region of interest" description="Disordered" evidence="1">
    <location>
        <begin position="1"/>
        <end position="73"/>
    </location>
</feature>
<protein>
    <submittedName>
        <fullName evidence="2">Uncharacterized protein</fullName>
    </submittedName>
</protein>
<feature type="compositionally biased region" description="Low complexity" evidence="1">
    <location>
        <begin position="1"/>
        <end position="15"/>
    </location>
</feature>
<evidence type="ECO:0000256" key="1">
    <source>
        <dbReference type="SAM" id="MobiDB-lite"/>
    </source>
</evidence>